<protein>
    <submittedName>
        <fullName evidence="4">Uncharacterized protein</fullName>
    </submittedName>
</protein>
<keyword evidence="5" id="KW-1185">Reference proteome</keyword>
<keyword evidence="2" id="KW-0479">Metal-binding</keyword>
<gene>
    <name evidence="4" type="ORF">PROFUN_05719</name>
</gene>
<proteinExistence type="inferred from homology"/>
<evidence type="ECO:0000256" key="2">
    <source>
        <dbReference type="ARBA" id="ARBA00022723"/>
    </source>
</evidence>
<dbReference type="Proteomes" id="UP000241769">
    <property type="component" value="Unassembled WGS sequence"/>
</dbReference>
<dbReference type="InterPro" id="IPR008584">
    <property type="entry name" value="CXXC_Zn-binding_euk"/>
</dbReference>
<comment type="caution">
    <text evidence="4">The sequence shown here is derived from an EMBL/GenBank/DDBJ whole genome shotgun (WGS) entry which is preliminary data.</text>
</comment>
<dbReference type="PANTHER" id="PTHR12857">
    <property type="entry name" value="CXXC MOTIF CONTAINING ZINC BINDING PROTEIN"/>
    <property type="match status" value="1"/>
</dbReference>
<reference evidence="4 5" key="1">
    <citation type="journal article" date="2018" name="Genome Biol. Evol.">
        <title>Multiple Roots of Fruiting Body Formation in Amoebozoa.</title>
        <authorList>
            <person name="Hillmann F."/>
            <person name="Forbes G."/>
            <person name="Novohradska S."/>
            <person name="Ferling I."/>
            <person name="Riege K."/>
            <person name="Groth M."/>
            <person name="Westermann M."/>
            <person name="Marz M."/>
            <person name="Spaller T."/>
            <person name="Winckler T."/>
            <person name="Schaap P."/>
            <person name="Glockner G."/>
        </authorList>
    </citation>
    <scope>NUCLEOTIDE SEQUENCE [LARGE SCALE GENOMIC DNA]</scope>
    <source>
        <strain evidence="4 5">Jena</strain>
    </source>
</reference>
<dbReference type="SUPFAM" id="SSF141678">
    <property type="entry name" value="MAL13P1.257-like"/>
    <property type="match status" value="1"/>
</dbReference>
<dbReference type="InParanoid" id="A0A2P6NQG9"/>
<dbReference type="Pfam" id="PF05907">
    <property type="entry name" value="CXXC_Zn-b_euk"/>
    <property type="match status" value="1"/>
</dbReference>
<dbReference type="PANTHER" id="PTHR12857:SF0">
    <property type="entry name" value="CXXC MOTIF CONTAINING ZINC BINDING PROTEIN"/>
    <property type="match status" value="1"/>
</dbReference>
<organism evidence="4 5">
    <name type="scientific">Planoprotostelium fungivorum</name>
    <dbReference type="NCBI Taxonomy" id="1890364"/>
    <lineage>
        <taxon>Eukaryota</taxon>
        <taxon>Amoebozoa</taxon>
        <taxon>Evosea</taxon>
        <taxon>Variosea</taxon>
        <taxon>Cavosteliida</taxon>
        <taxon>Cavosteliaceae</taxon>
        <taxon>Planoprotostelium</taxon>
    </lineage>
</organism>
<evidence type="ECO:0000256" key="3">
    <source>
        <dbReference type="ARBA" id="ARBA00022833"/>
    </source>
</evidence>
<accession>A0A2P6NQG9</accession>
<dbReference type="OrthoDB" id="10248838at2759"/>
<evidence type="ECO:0000256" key="1">
    <source>
        <dbReference type="ARBA" id="ARBA00007818"/>
    </source>
</evidence>
<dbReference type="FunCoup" id="A0A2P6NQG9">
    <property type="interactions" value="117"/>
</dbReference>
<dbReference type="GO" id="GO:0008270">
    <property type="term" value="F:zinc ion binding"/>
    <property type="evidence" value="ECO:0007669"/>
    <property type="project" value="TreeGrafter"/>
</dbReference>
<name>A0A2P6NQG9_9EUKA</name>
<dbReference type="EMBL" id="MDYQ01000034">
    <property type="protein sequence ID" value="PRP86203.1"/>
    <property type="molecule type" value="Genomic_DNA"/>
</dbReference>
<evidence type="ECO:0000313" key="4">
    <source>
        <dbReference type="EMBL" id="PRP86203.1"/>
    </source>
</evidence>
<evidence type="ECO:0000313" key="5">
    <source>
        <dbReference type="Proteomes" id="UP000241769"/>
    </source>
</evidence>
<comment type="similarity">
    <text evidence="1">Belongs to the UPF0587 family.</text>
</comment>
<keyword evidence="3" id="KW-0862">Zinc</keyword>
<sequence>MVKLSLLIKADLDHLAFIAPDADTRFYIKTACSNCGEKSEKFQYISTEDTFLTPNGKVAKCKACKRDHNIEILPPFKRYTADHSGSFSPIATFECRGVDIVEYEPRAGFSAEGEKGTSFEVDLAAGDWSDYDEKTSESVGIYEFSHKFEVTK</sequence>
<dbReference type="AlphaFoldDB" id="A0A2P6NQG9"/>